<dbReference type="InterPro" id="IPR027417">
    <property type="entry name" value="P-loop_NTPase"/>
</dbReference>
<name>A0A8A4XDV6_9VIRU</name>
<dbReference type="InterPro" id="IPR014015">
    <property type="entry name" value="Helicase_SF3_DNA-vir"/>
</dbReference>
<evidence type="ECO:0000313" key="7">
    <source>
        <dbReference type="EMBL" id="QTE03800.1"/>
    </source>
</evidence>
<dbReference type="Pfam" id="PF01057">
    <property type="entry name" value="Parvo_NS1"/>
    <property type="match status" value="1"/>
</dbReference>
<sequence length="264" mass="31596">MIFQYPACPIEDCVFTVPWLSDDRFKFTRMEDFELKTVLDSIRAITCTWNLYDFKNLYEKVDCQPLWYSRHTDLTNFYYTVDESLELIQWYLKFQMGTEEGVTDFLQNLYYVCERVKPKFNTIVVKSPMSAGKNWFWDMIFCFYWNKGQMGNPNKFNRFAYQCCVNRRIVLWNEPNYASEETEKLKMLLGGDTMTAQIKNQPDGHVARVPVIVLTNNDVNFMYDNNFAHRLKTYHWQACEPLKQYTKKPNPMAWPAILEMYNLL</sequence>
<dbReference type="InterPro" id="IPR001257">
    <property type="entry name" value="Parvovirus_NS1_helicase"/>
</dbReference>
<evidence type="ECO:0000256" key="1">
    <source>
        <dbReference type="ARBA" id="ARBA00004147"/>
    </source>
</evidence>
<dbReference type="EMBL" id="MW046421">
    <property type="protein sequence ID" value="QTE03800.1"/>
    <property type="molecule type" value="Genomic_DNA"/>
</dbReference>
<dbReference type="GO" id="GO:0019079">
    <property type="term" value="P:viral genome replication"/>
    <property type="evidence" value="ECO:0007669"/>
    <property type="project" value="InterPro"/>
</dbReference>
<keyword evidence="3" id="KW-0235">DNA replication</keyword>
<keyword evidence="4" id="KW-0547">Nucleotide-binding</keyword>
<reference evidence="7" key="1">
    <citation type="submission" date="2020-09" db="EMBL/GenBank/DDBJ databases">
        <title>Parvovirus dark matter in the feces of wild birds.</title>
        <authorList>
            <person name="Dai Z."/>
            <person name="Yang S."/>
            <person name="Zhang W."/>
        </authorList>
    </citation>
    <scope>NUCLEOTIDE SEQUENCE</scope>
    <source>
        <strain evidence="7">War203par019</strain>
    </source>
</reference>
<dbReference type="GO" id="GO:0042025">
    <property type="term" value="C:host cell nucleus"/>
    <property type="evidence" value="ECO:0007669"/>
    <property type="project" value="UniProtKB-SubCell"/>
</dbReference>
<proteinExistence type="predicted"/>
<protein>
    <submittedName>
        <fullName evidence="7">Nonstructural protein</fullName>
    </submittedName>
</protein>
<evidence type="ECO:0000259" key="6">
    <source>
        <dbReference type="PROSITE" id="PS51206"/>
    </source>
</evidence>
<dbReference type="Gene3D" id="3.40.50.300">
    <property type="entry name" value="P-loop containing nucleotide triphosphate hydrolases"/>
    <property type="match status" value="1"/>
</dbReference>
<dbReference type="GO" id="GO:0005524">
    <property type="term" value="F:ATP binding"/>
    <property type="evidence" value="ECO:0007669"/>
    <property type="project" value="UniProtKB-KW"/>
</dbReference>
<keyword evidence="5" id="KW-0067">ATP-binding</keyword>
<evidence type="ECO:0000256" key="3">
    <source>
        <dbReference type="ARBA" id="ARBA00022705"/>
    </source>
</evidence>
<evidence type="ECO:0000256" key="2">
    <source>
        <dbReference type="ARBA" id="ARBA00022562"/>
    </source>
</evidence>
<accession>A0A8A4XDV6</accession>
<dbReference type="SUPFAM" id="SSF52540">
    <property type="entry name" value="P-loop containing nucleoside triphosphate hydrolases"/>
    <property type="match status" value="1"/>
</dbReference>
<keyword evidence="2" id="KW-1048">Host nucleus</keyword>
<dbReference type="GO" id="GO:0006260">
    <property type="term" value="P:DNA replication"/>
    <property type="evidence" value="ECO:0007669"/>
    <property type="project" value="UniProtKB-KW"/>
</dbReference>
<evidence type="ECO:0000256" key="5">
    <source>
        <dbReference type="ARBA" id="ARBA00022840"/>
    </source>
</evidence>
<organism evidence="7">
    <name type="scientific">Phylloscopus inornatus ambidensovirus</name>
    <dbReference type="NCBI Taxonomy" id="2794452"/>
    <lineage>
        <taxon>Viruses</taxon>
        <taxon>Monodnaviria</taxon>
        <taxon>Shotokuvirae</taxon>
        <taxon>Cossaviricota</taxon>
        <taxon>Quintoviricetes</taxon>
        <taxon>Piccovirales</taxon>
        <taxon>Parvoviridae</taxon>
        <taxon>Densovirinae</taxon>
        <taxon>Ambidensovirus</taxon>
    </lineage>
</organism>
<comment type="subcellular location">
    <subcellularLocation>
        <location evidence="1">Host nucleus</location>
    </subcellularLocation>
</comment>
<evidence type="ECO:0000256" key="4">
    <source>
        <dbReference type="ARBA" id="ARBA00022741"/>
    </source>
</evidence>
<dbReference type="PROSITE" id="PS51206">
    <property type="entry name" value="SF3_HELICASE_1"/>
    <property type="match status" value="1"/>
</dbReference>
<feature type="domain" description="SF3 helicase" evidence="6">
    <location>
        <begin position="83"/>
        <end position="249"/>
    </location>
</feature>